<feature type="compositionally biased region" description="Acidic residues" evidence="7">
    <location>
        <begin position="92"/>
        <end position="132"/>
    </location>
</feature>
<evidence type="ECO:0000256" key="3">
    <source>
        <dbReference type="ARBA" id="ARBA00022833"/>
    </source>
</evidence>
<evidence type="ECO:0000313" key="10">
    <source>
        <dbReference type="Proteomes" id="UP000001396"/>
    </source>
</evidence>
<comment type="catalytic activity">
    <reaction evidence="5">
        <text>S-ubiquitinyl-[E2 ubiquitin-conjugating enzyme]-L-cysteine + [acceptor protein]-L-lysine = [E2 ubiquitin-conjugating enzyme]-L-cysteine + N(6)-ubiquitinyl-[acceptor protein]-L-lysine.</text>
        <dbReference type="EC" id="2.3.2.27"/>
    </reaction>
</comment>
<dbReference type="InterPro" id="IPR003126">
    <property type="entry name" value="Znf_UBR"/>
</dbReference>
<name>D3BA40_HETP5</name>
<keyword evidence="3 5" id="KW-0862">Zinc</keyword>
<evidence type="ECO:0000256" key="6">
    <source>
        <dbReference type="SAM" id="Coils"/>
    </source>
</evidence>
<feature type="domain" description="UBR-type" evidence="8">
    <location>
        <begin position="244"/>
        <end position="316"/>
    </location>
</feature>
<dbReference type="GO" id="GO:0061630">
    <property type="term" value="F:ubiquitin protein ligase activity"/>
    <property type="evidence" value="ECO:0007669"/>
    <property type="project" value="UniProtKB-UniRule"/>
</dbReference>
<keyword evidence="10" id="KW-1185">Reference proteome</keyword>
<reference evidence="9 10" key="1">
    <citation type="journal article" date="2011" name="Genome Res.">
        <title>Phylogeny-wide analysis of social amoeba genomes highlights ancient origins for complex intercellular communication.</title>
        <authorList>
            <person name="Heidel A.J."/>
            <person name="Lawal H.M."/>
            <person name="Felder M."/>
            <person name="Schilde C."/>
            <person name="Helps N.R."/>
            <person name="Tunggal B."/>
            <person name="Rivero F."/>
            <person name="John U."/>
            <person name="Schleicher M."/>
            <person name="Eichinger L."/>
            <person name="Platzer M."/>
            <person name="Noegel A.A."/>
            <person name="Schaap P."/>
            <person name="Gloeckner G."/>
        </authorList>
    </citation>
    <scope>NUCLEOTIDE SEQUENCE [LARGE SCALE GENOMIC DNA]</scope>
    <source>
        <strain evidence="10">ATCC 26659 / Pp 5 / PN500</strain>
    </source>
</reference>
<keyword evidence="5" id="KW-0833">Ubl conjugation pathway</keyword>
<evidence type="ECO:0000256" key="2">
    <source>
        <dbReference type="ARBA" id="ARBA00022771"/>
    </source>
</evidence>
<sequence length="1501" mass="176352">MEDHQNESTSKAAKFEELLKKTVAQLKVIVMNFEESHDKRFKIPTRKNEIIQLIIDNDMYKSNDHDFEKRTKPSTKRSLIDNESDNNNNNNNDEEQLLYNNDDDDDEKEEGEDEEVEQDEDEDDSMMEGEGEEQQKQQQRKQHNKQTTTTTTTTSNINIKSIVVSNNNNNKGQPVDLLKENADAWFNKVQSDVVTKKKLIRSFDDFDQRAENTTTIDDMFRYYFREKTSLDIFTTTNFPIHGTTRCSNYLFRRWHFICLTCSTVDIKYCVDCFLNGIHREENHRFSLVYTPNISCVCDCGDGDVMKTSSFCTKHRFATNIQQKENYINQFPEYLRDAFKTFFNKFESKMFSRLLKIEECAVYFSNNQMILKIFLDICQNLHLFASVAFKFENILRELKDLIHLESCLINGFNHMLQHLPEAKIQEMTKTIIDQAMDLSTKIKYPVYARDKGTRLLFPLPRIIALCVLHSSANNNIDHFIQLVKSDYEHYSPSIADMVFNITTFRAFYYAHCCRPRNQNLDSHVVASPTDDDRFNRFFTQKFMMLDFLMLQLSLISTGPSTFLYQLLNEPFSYSATNNEWLKVIFEIIVNVLQTRATIKPTEEDIEYHYIQAAASGYFYYSEMLNFKFIYKNIPMETKERIIAKVVKDVKAPKMQLKPEYWSRYDPYYWSFEYVFKIHLQELAKEEFTKYQRENNIPECFPSLPALLPPLDNKLDGIYQLFHENALYEFLHYTTMKIVYPNFKGFKDFEKNTNSFYANHNLFGKISTSDIIVINDIYYILLMALRHFDQWIVEQSDRDVRAIRHEVSQFLSNNNYKKHPQQRPLYFWETNNVVTMLLRAYTPSFKNIRKKQSQSFLDTLIYCWKINSTDQNPLLQEIMIWFGQFDDSINDYFETQGITDFDPKKREEEEREKRRKIMQAKRDEIMKQMKEKQNQFLQLTENQDLYDETEVLENNTTTSTTTTNNNNNNNNTSEDSSNNTSTTATATATTTSGEQHHHDESTDKICMICRDTTSTEPLYTVARVTNCTLAMNQKSTSLYKLIRSMPQSYLNTTIQNLLEHQENIFFDSKRFPKSSVHNFDFGFQCPQCNANSNILIPVDVANLTIEEVMKFFLNIQDAGEIDEVFERHFWGMVHSNIDVFEMKTRQISNYIVDTDQLPYYLLTDLEFKQELATLRILFKTITSCEVPPFAEDLIDVDDHLKFHVDPFFLSTYLVYLRKLDYKTTNSQSIKQYLFNYILMEAMKLPKFKVTQSADTIRQIYANLKDNQESLNSYLFPVLRKCYLYHCLASYPTQPALINQLSQQQFASFEYIKTSLNIGNTTEIISQTELEDFINRFSNLKKGFVSFIPSSYLHLPKLKKLQPKYIDFIIKNIPNTVQEEQQFMCTSCEKTQSFKCLSCGSTTCAPDCIHSFVSCPNGLHQVFLFIDITTGLLKVVDLDKDVILYNNDSLCVYFNEHNEPSTITNNQLTLSNKHLQSVYKKWVQMISTNTIQSMDIDLPNTLFL</sequence>
<keyword evidence="1 5" id="KW-0479">Metal-binding</keyword>
<evidence type="ECO:0000259" key="8">
    <source>
        <dbReference type="PROSITE" id="PS51157"/>
    </source>
</evidence>
<dbReference type="GO" id="GO:0071596">
    <property type="term" value="P:ubiquitin-dependent protein catabolic process via the N-end rule pathway"/>
    <property type="evidence" value="ECO:0007669"/>
    <property type="project" value="UniProtKB-UniRule"/>
</dbReference>
<evidence type="ECO:0000256" key="1">
    <source>
        <dbReference type="ARBA" id="ARBA00022723"/>
    </source>
</evidence>
<comment type="caution">
    <text evidence="9">The sequence shown here is derived from an EMBL/GenBank/DDBJ whole genome shotgun (WGS) entry which is preliminary data.</text>
</comment>
<dbReference type="GO" id="GO:0016567">
    <property type="term" value="P:protein ubiquitination"/>
    <property type="evidence" value="ECO:0007669"/>
    <property type="project" value="UniProtKB-UniRule"/>
</dbReference>
<keyword evidence="2 5" id="KW-0863">Zinc-finger</keyword>
<evidence type="ECO:0000256" key="5">
    <source>
        <dbReference type="RuleBase" id="RU366018"/>
    </source>
</evidence>
<dbReference type="Gene3D" id="2.10.110.30">
    <property type="match status" value="1"/>
</dbReference>
<dbReference type="GO" id="GO:0000151">
    <property type="term" value="C:ubiquitin ligase complex"/>
    <property type="evidence" value="ECO:0007669"/>
    <property type="project" value="TreeGrafter"/>
</dbReference>
<organism evidence="9 10">
    <name type="scientific">Heterostelium pallidum (strain ATCC 26659 / Pp 5 / PN500)</name>
    <name type="common">Cellular slime mold</name>
    <name type="synonym">Polysphondylium pallidum</name>
    <dbReference type="NCBI Taxonomy" id="670386"/>
    <lineage>
        <taxon>Eukaryota</taxon>
        <taxon>Amoebozoa</taxon>
        <taxon>Evosea</taxon>
        <taxon>Eumycetozoa</taxon>
        <taxon>Dictyostelia</taxon>
        <taxon>Acytosteliales</taxon>
        <taxon>Acytosteliaceae</taxon>
        <taxon>Heterostelium</taxon>
    </lineage>
</organism>
<dbReference type="CDD" id="cd19670">
    <property type="entry name" value="UBR-box_UBR1_2_3"/>
    <property type="match status" value="1"/>
</dbReference>
<keyword evidence="6" id="KW-0175">Coiled coil</keyword>
<proteinExistence type="inferred from homology"/>
<feature type="region of interest" description="Disordered" evidence="7">
    <location>
        <begin position="63"/>
        <end position="153"/>
    </location>
</feature>
<dbReference type="PROSITE" id="PS51157">
    <property type="entry name" value="ZF_UBR"/>
    <property type="match status" value="1"/>
</dbReference>
<dbReference type="PANTHER" id="PTHR21497:SF30">
    <property type="entry name" value="E3 UBIQUITIN-PROTEIN LIGASE"/>
    <property type="match status" value="1"/>
</dbReference>
<evidence type="ECO:0000313" key="9">
    <source>
        <dbReference type="EMBL" id="EFA81427.1"/>
    </source>
</evidence>
<gene>
    <name evidence="9" type="ORF">PPL_05414</name>
</gene>
<dbReference type="EMBL" id="ADBJ01000025">
    <property type="protein sequence ID" value="EFA81427.1"/>
    <property type="molecule type" value="Genomic_DNA"/>
</dbReference>
<comment type="pathway">
    <text evidence="5">Protein modification; protein ubiquitination.</text>
</comment>
<feature type="zinc finger region" description="UBR-type" evidence="4">
    <location>
        <begin position="244"/>
        <end position="316"/>
    </location>
</feature>
<dbReference type="SMART" id="SM00396">
    <property type="entry name" value="ZnF_UBR1"/>
    <property type="match status" value="1"/>
</dbReference>
<feature type="coiled-coil region" evidence="6">
    <location>
        <begin position="902"/>
        <end position="940"/>
    </location>
</feature>
<keyword evidence="5" id="KW-0808">Transferase</keyword>
<dbReference type="EC" id="2.3.2.27" evidence="5"/>
<dbReference type="Proteomes" id="UP000001396">
    <property type="component" value="Unassembled WGS sequence"/>
</dbReference>
<dbReference type="GO" id="GO:0008270">
    <property type="term" value="F:zinc ion binding"/>
    <property type="evidence" value="ECO:0007669"/>
    <property type="project" value="UniProtKB-UniRule"/>
</dbReference>
<dbReference type="GO" id="GO:0005737">
    <property type="term" value="C:cytoplasm"/>
    <property type="evidence" value="ECO:0007669"/>
    <property type="project" value="TreeGrafter"/>
</dbReference>
<dbReference type="UniPathway" id="UPA00143"/>
<accession>D3BA40</accession>
<dbReference type="Pfam" id="PF02207">
    <property type="entry name" value="zf-UBR"/>
    <property type="match status" value="1"/>
</dbReference>
<comment type="similarity">
    <text evidence="5">Belongs to the E3 ubiquitin-protein ligase UBR1-like family.</text>
</comment>
<dbReference type="OMA" id="KERTNIC"/>
<evidence type="ECO:0000256" key="7">
    <source>
        <dbReference type="SAM" id="MobiDB-lite"/>
    </source>
</evidence>
<dbReference type="RefSeq" id="XP_020433545.1">
    <property type="nucleotide sequence ID" value="XM_020576296.1"/>
</dbReference>
<evidence type="ECO:0000256" key="4">
    <source>
        <dbReference type="PROSITE-ProRule" id="PRU00508"/>
    </source>
</evidence>
<dbReference type="GeneID" id="31360899"/>
<feature type="region of interest" description="Disordered" evidence="7">
    <location>
        <begin position="954"/>
        <end position="998"/>
    </location>
</feature>
<dbReference type="PANTHER" id="PTHR21497">
    <property type="entry name" value="UBIQUITIN LIGASE E3 ALPHA-RELATED"/>
    <property type="match status" value="1"/>
</dbReference>
<comment type="function">
    <text evidence="5">Ubiquitin ligase protein which is a component of the N-end rule pathway. Recognizes and binds to proteins bearing specific N-terminal residues that are destabilizing according to the N-end rule, leading to their ubiquitination and subsequent degradation.</text>
</comment>
<protein>
    <recommendedName>
        <fullName evidence="5">E3 ubiquitin-protein ligase</fullName>
        <ecNumber evidence="5">2.3.2.27</ecNumber>
    </recommendedName>
</protein>
<dbReference type="STRING" id="670386.D3BA40"/>
<feature type="compositionally biased region" description="Low complexity" evidence="7">
    <location>
        <begin position="954"/>
        <end position="990"/>
    </location>
</feature>
<dbReference type="InParanoid" id="D3BA40"/>
<dbReference type="InterPro" id="IPR039164">
    <property type="entry name" value="UBR1-like"/>
</dbReference>